<dbReference type="GO" id="GO:0000166">
    <property type="term" value="F:nucleotide binding"/>
    <property type="evidence" value="ECO:0007669"/>
    <property type="project" value="InterPro"/>
</dbReference>
<dbReference type="EMBL" id="LGFU01000065">
    <property type="protein sequence ID" value="KUK46145.1"/>
    <property type="molecule type" value="Genomic_DNA"/>
</dbReference>
<evidence type="ECO:0000313" key="4">
    <source>
        <dbReference type="Proteomes" id="UP000064249"/>
    </source>
</evidence>
<dbReference type="SUPFAM" id="SSF51735">
    <property type="entry name" value="NAD(P)-binding Rossmann-fold domains"/>
    <property type="match status" value="1"/>
</dbReference>
<dbReference type="InterPro" id="IPR000683">
    <property type="entry name" value="Gfo/Idh/MocA-like_OxRdtase_N"/>
</dbReference>
<dbReference type="PANTHER" id="PTHR43377:SF1">
    <property type="entry name" value="BILIVERDIN REDUCTASE A"/>
    <property type="match status" value="1"/>
</dbReference>
<dbReference type="Pfam" id="PF22725">
    <property type="entry name" value="GFO_IDH_MocA_C3"/>
    <property type="match status" value="1"/>
</dbReference>
<dbReference type="AlphaFoldDB" id="A0A101FXC4"/>
<accession>A0A101FXC4</accession>
<dbReference type="Gene3D" id="3.30.360.10">
    <property type="entry name" value="Dihydrodipicolinate Reductase, domain 2"/>
    <property type="match status" value="1"/>
</dbReference>
<dbReference type="PANTHER" id="PTHR43377">
    <property type="entry name" value="BILIVERDIN REDUCTASE A"/>
    <property type="match status" value="1"/>
</dbReference>
<feature type="domain" description="GFO/IDH/MocA-like oxidoreductase" evidence="2">
    <location>
        <begin position="126"/>
        <end position="250"/>
    </location>
</feature>
<gene>
    <name evidence="3" type="ORF">XD73_0982</name>
</gene>
<proteinExistence type="predicted"/>
<dbReference type="InterPro" id="IPR036291">
    <property type="entry name" value="NAD(P)-bd_dom_sf"/>
</dbReference>
<sequence length="329" mass="37006">MKFLIAGLGSIGRRHLRNLVALGQDDIVLYRTHHSTLPDEELGPFPVETDLAGALKDHPDAVIISNPTALHLSLALPAARMGCHLLMEKPVAEKMDQGVVDLMATVDSMAVKTLVGFQFRFHPVLAEIKDVLATNQMGRPLSFRVHWGEHLPGWHPWEDYRLSYAARKDLGGGVVNTLSHPLDYVRWLFGEVISVTAVTKKVSDLEIDVEDVAEILLEFEDRLVGSIHLDYFQRPPSHWIEINCQKGQIRWENESGAGRMFRIDSDFPQIIHPPQGFERNDLFLDEMRHFLLLLSGKAESRCSLADGVAALKLTEAVHRSSVEEKKVFL</sequence>
<comment type="caution">
    <text evidence="3">The sequence shown here is derived from an EMBL/GenBank/DDBJ whole genome shotgun (WGS) entry which is preliminary data.</text>
</comment>
<dbReference type="Pfam" id="PF01408">
    <property type="entry name" value="GFO_IDH_MocA"/>
    <property type="match status" value="1"/>
</dbReference>
<evidence type="ECO:0000259" key="2">
    <source>
        <dbReference type="Pfam" id="PF22725"/>
    </source>
</evidence>
<evidence type="ECO:0000259" key="1">
    <source>
        <dbReference type="Pfam" id="PF01408"/>
    </source>
</evidence>
<dbReference type="SUPFAM" id="SSF55347">
    <property type="entry name" value="Glyceraldehyde-3-phosphate dehydrogenase-like, C-terminal domain"/>
    <property type="match status" value="1"/>
</dbReference>
<reference evidence="3 4" key="1">
    <citation type="journal article" date="2015" name="MBio">
        <title>Genome-Resolved Metagenomic Analysis Reveals Roles for Candidate Phyla and Other Microbial Community Members in Biogeochemical Transformations in Oil Reservoirs.</title>
        <authorList>
            <person name="Hu P."/>
            <person name="Tom L."/>
            <person name="Singh A."/>
            <person name="Thomas B.C."/>
            <person name="Baker B.J."/>
            <person name="Piceno Y.M."/>
            <person name="Andersen G.L."/>
            <person name="Banfield J.F."/>
        </authorList>
    </citation>
    <scope>NUCLEOTIDE SEQUENCE [LARGE SCALE GENOMIC DNA]</scope>
    <source>
        <strain evidence="3">46_16</strain>
    </source>
</reference>
<dbReference type="Proteomes" id="UP000064249">
    <property type="component" value="Unassembled WGS sequence"/>
</dbReference>
<protein>
    <submittedName>
        <fullName evidence="3">Putative oxidoreductase</fullName>
    </submittedName>
</protein>
<evidence type="ECO:0000313" key="3">
    <source>
        <dbReference type="EMBL" id="KUK46145.1"/>
    </source>
</evidence>
<dbReference type="InterPro" id="IPR055170">
    <property type="entry name" value="GFO_IDH_MocA-like_dom"/>
</dbReference>
<name>A0A101FXC4_9CHLR</name>
<feature type="domain" description="Gfo/Idh/MocA-like oxidoreductase N-terminal" evidence="1">
    <location>
        <begin position="2"/>
        <end position="115"/>
    </location>
</feature>
<dbReference type="InterPro" id="IPR051450">
    <property type="entry name" value="Gfo/Idh/MocA_Oxidoreductases"/>
</dbReference>
<dbReference type="Gene3D" id="3.40.50.720">
    <property type="entry name" value="NAD(P)-binding Rossmann-like Domain"/>
    <property type="match status" value="1"/>
</dbReference>
<organism evidence="3 4">
    <name type="scientific">Anaerolinea thermophila</name>
    <dbReference type="NCBI Taxonomy" id="167964"/>
    <lineage>
        <taxon>Bacteria</taxon>
        <taxon>Bacillati</taxon>
        <taxon>Chloroflexota</taxon>
        <taxon>Anaerolineae</taxon>
        <taxon>Anaerolineales</taxon>
        <taxon>Anaerolineaceae</taxon>
        <taxon>Anaerolinea</taxon>
    </lineage>
</organism>